<dbReference type="GO" id="GO:0046872">
    <property type="term" value="F:metal ion binding"/>
    <property type="evidence" value="ECO:0007669"/>
    <property type="project" value="UniProtKB-KW"/>
</dbReference>
<dbReference type="SFLD" id="SFLDG01129">
    <property type="entry name" value="C1.5:_HAD__Beta-PGM__Phosphata"/>
    <property type="match status" value="1"/>
</dbReference>
<dbReference type="InterPro" id="IPR042577">
    <property type="entry name" value="EYA_dom_metazoan"/>
</dbReference>
<evidence type="ECO:0000256" key="16">
    <source>
        <dbReference type="PIRSR" id="PIRSR628472-2"/>
    </source>
</evidence>
<feature type="compositionally biased region" description="Polar residues" evidence="18">
    <location>
        <begin position="18"/>
        <end position="30"/>
    </location>
</feature>
<evidence type="ECO:0000256" key="14">
    <source>
        <dbReference type="ARBA" id="ARBA00051722"/>
    </source>
</evidence>
<feature type="active site" description="Proton donor" evidence="15">
    <location>
        <position position="354"/>
    </location>
</feature>
<feature type="non-terminal residue" evidence="19">
    <location>
        <position position="616"/>
    </location>
</feature>
<keyword evidence="8 17" id="KW-0904">Protein phosphatase</keyword>
<dbReference type="PANTHER" id="PTHR10190">
    <property type="entry name" value="EYES ABSENT"/>
    <property type="match status" value="1"/>
</dbReference>
<evidence type="ECO:0000256" key="18">
    <source>
        <dbReference type="SAM" id="MobiDB-lite"/>
    </source>
</evidence>
<evidence type="ECO:0000256" key="7">
    <source>
        <dbReference type="ARBA" id="ARBA00022842"/>
    </source>
</evidence>
<evidence type="ECO:0000256" key="17">
    <source>
        <dbReference type="RuleBase" id="RU362036"/>
    </source>
</evidence>
<evidence type="ECO:0000256" key="9">
    <source>
        <dbReference type="ARBA" id="ARBA00023015"/>
    </source>
</evidence>
<feature type="region of interest" description="Disordered" evidence="18">
    <location>
        <begin position="1"/>
        <end position="66"/>
    </location>
</feature>
<accession>A0A0S2Z3V9</accession>
<dbReference type="SMR" id="A0A0S2Z3V9"/>
<dbReference type="BioGRID-ORCS" id="2070">
    <property type="hits" value="11 hits in 1168 CRISPR screens"/>
</dbReference>
<dbReference type="InterPro" id="IPR006545">
    <property type="entry name" value="EYA_dom"/>
</dbReference>
<gene>
    <name evidence="19" type="primary">EYA4</name>
</gene>
<feature type="compositionally biased region" description="Low complexity" evidence="18">
    <location>
        <begin position="56"/>
        <end position="66"/>
    </location>
</feature>
<dbReference type="RefSeq" id="NP_742101.2">
    <property type="nucleotide sequence ID" value="NM_172103.4"/>
</dbReference>
<keyword evidence="9 17" id="KW-0805">Transcription regulation</keyword>
<evidence type="ECO:0000256" key="1">
    <source>
        <dbReference type="ARBA" id="ARBA00004123"/>
    </source>
</evidence>
<evidence type="ECO:0000256" key="10">
    <source>
        <dbReference type="ARBA" id="ARBA00023159"/>
    </source>
</evidence>
<dbReference type="GO" id="GO:0005634">
    <property type="term" value="C:nucleus"/>
    <property type="evidence" value="ECO:0007669"/>
    <property type="project" value="UniProtKB-SubCell"/>
</dbReference>
<dbReference type="GO" id="GO:0006281">
    <property type="term" value="P:DNA repair"/>
    <property type="evidence" value="ECO:0007669"/>
    <property type="project" value="UniProtKB-KW"/>
</dbReference>
<reference evidence="19" key="1">
    <citation type="journal article" date="2016" name="Cell">
        <title>Widespread Expansion of Protein Interaction Capabilities by Alternative Splicing.</title>
        <authorList>
            <person name="Yang X."/>
            <person name="Coulombe-Huntington J."/>
            <person name="Kang S."/>
            <person name="Sheynkman G.M."/>
            <person name="Hao T."/>
            <person name="Richardson A."/>
            <person name="Sun S."/>
            <person name="Yang F."/>
            <person name="Shen Y.A."/>
            <person name="Murray R."/>
            <person name="Spirohn K."/>
            <person name="Begg B.E."/>
            <person name="Duran-Frigola M."/>
            <person name="MacWilliams A."/>
            <person name="Pevzner S.J."/>
            <person name="Zhong Q."/>
            <person name="Trigg S.A."/>
            <person name="Tam S."/>
            <person name="Ghamsari L."/>
            <person name="Sahni N."/>
            <person name="Yi S."/>
            <person name="Rodriguez M.D."/>
            <person name="Balcha D."/>
            <person name="Tan G."/>
            <person name="Costanzo M."/>
            <person name="Andrews B."/>
            <person name="Boone C."/>
            <person name="Zhou X.J."/>
            <person name="Salehi-Ashtiani K."/>
            <person name="Charloteaux B."/>
            <person name="Chen A."/>
            <person name="Calderwood M.A."/>
            <person name="Aloy P."/>
            <person name="Roth F.P."/>
            <person name="Hill D.E."/>
            <person name="Iakoucheva L.M."/>
            <person name="Xia Y."/>
            <person name="Vidal M."/>
        </authorList>
    </citation>
    <scope>NUCLEOTIDE SEQUENCE</scope>
</reference>
<evidence type="ECO:0000256" key="6">
    <source>
        <dbReference type="ARBA" id="ARBA00022801"/>
    </source>
</evidence>
<protein>
    <recommendedName>
        <fullName evidence="17">Eyes absent homolog</fullName>
        <ecNumber evidence="17">3.1.3.48</ecNumber>
    </recommendedName>
</protein>
<keyword evidence="12" id="KW-0234">DNA repair</keyword>
<comment type="catalytic activity">
    <reaction evidence="14 17">
        <text>O-phospho-L-tyrosyl-[protein] + H2O = L-tyrosyl-[protein] + phosphate</text>
        <dbReference type="Rhea" id="RHEA:10684"/>
        <dbReference type="Rhea" id="RHEA-COMP:10136"/>
        <dbReference type="Rhea" id="RHEA-COMP:20101"/>
        <dbReference type="ChEBI" id="CHEBI:15377"/>
        <dbReference type="ChEBI" id="CHEBI:43474"/>
        <dbReference type="ChEBI" id="CHEBI:46858"/>
        <dbReference type="ChEBI" id="CHEBI:61978"/>
        <dbReference type="EC" id="3.1.3.48"/>
    </reaction>
</comment>
<dbReference type="Pfam" id="PF00702">
    <property type="entry name" value="Hydrolase"/>
    <property type="match status" value="1"/>
</dbReference>
<dbReference type="CDD" id="cd02601">
    <property type="entry name" value="HAD_Eya"/>
    <property type="match status" value="1"/>
</dbReference>
<dbReference type="ChiTaRS" id="EYA4">
    <property type="organism name" value="human"/>
</dbReference>
<feature type="active site" description="Nucleophile" evidence="15">
    <location>
        <position position="352"/>
    </location>
</feature>
<evidence type="ECO:0000256" key="4">
    <source>
        <dbReference type="ARBA" id="ARBA00022723"/>
    </source>
</evidence>
<feature type="binding site" evidence="16">
    <location>
        <position position="354"/>
    </location>
    <ligand>
        <name>Mg(2+)</name>
        <dbReference type="ChEBI" id="CHEBI:18420"/>
    </ligand>
</feature>
<dbReference type="SFLD" id="SFLDS00003">
    <property type="entry name" value="Haloacid_Dehalogenase"/>
    <property type="match status" value="1"/>
</dbReference>
<dbReference type="Antibodypedia" id="32953">
    <property type="antibodies" value="223 antibodies from 30 providers"/>
</dbReference>
<keyword evidence="7 16" id="KW-0460">Magnesium</keyword>
<keyword evidence="10" id="KW-0010">Activator</keyword>
<dbReference type="EMBL" id="KU178044">
    <property type="protein sequence ID" value="ALQ33502.1"/>
    <property type="molecule type" value="mRNA"/>
</dbReference>
<dbReference type="FunFam" id="3.40.50.12350:FF:000001">
    <property type="entry name" value="Eyes absent homolog"/>
    <property type="match status" value="1"/>
</dbReference>
<feature type="compositionally biased region" description="Polar residues" evidence="18">
    <location>
        <begin position="277"/>
        <end position="311"/>
    </location>
</feature>
<comment type="cofactor">
    <cofactor evidence="16 17">
        <name>Mg(2+)</name>
        <dbReference type="ChEBI" id="CHEBI:18420"/>
    </cofactor>
    <text evidence="16 17">Binds 1 Mg(2+) ion per subunit.</text>
</comment>
<dbReference type="DNASU" id="2070"/>
<dbReference type="GO" id="GO:0004725">
    <property type="term" value="F:protein tyrosine phosphatase activity"/>
    <property type="evidence" value="ECO:0007669"/>
    <property type="project" value="UniProtKB-EC"/>
</dbReference>
<dbReference type="ExpressionAtlas" id="A0A0S2Z3V9">
    <property type="expression patterns" value="baseline and differential"/>
</dbReference>
<dbReference type="DisGeNET" id="2070"/>
<keyword evidence="3" id="KW-0217">Developmental protein</keyword>
<comment type="subcellular location">
    <subcellularLocation>
        <location evidence="1">Nucleus</location>
    </subcellularLocation>
</comment>
<dbReference type="OrthoDB" id="167668at2759"/>
<evidence type="ECO:0000256" key="8">
    <source>
        <dbReference type="ARBA" id="ARBA00022912"/>
    </source>
</evidence>
<evidence type="ECO:0000256" key="13">
    <source>
        <dbReference type="ARBA" id="ARBA00023242"/>
    </source>
</evidence>
<feature type="binding site" evidence="16">
    <location>
        <position position="580"/>
    </location>
    <ligand>
        <name>Mg(2+)</name>
        <dbReference type="ChEBI" id="CHEBI:18420"/>
    </ligand>
</feature>
<dbReference type="AlphaFoldDB" id="A0A0S2Z3V9"/>
<organism evidence="19">
    <name type="scientific">Homo sapiens</name>
    <name type="common">Human</name>
    <dbReference type="NCBI Taxonomy" id="9606"/>
    <lineage>
        <taxon>Eukaryota</taxon>
        <taxon>Metazoa</taxon>
        <taxon>Chordata</taxon>
        <taxon>Craniata</taxon>
        <taxon>Vertebrata</taxon>
        <taxon>Euteleostomi</taxon>
        <taxon>Mammalia</taxon>
        <taxon>Eutheria</taxon>
        <taxon>Euarchontoglires</taxon>
        <taxon>Primates</taxon>
        <taxon>Haplorrhini</taxon>
        <taxon>Catarrhini</taxon>
        <taxon>Hominidae</taxon>
        <taxon>Homo</taxon>
    </lineage>
</organism>
<evidence type="ECO:0000256" key="12">
    <source>
        <dbReference type="ARBA" id="ARBA00023204"/>
    </source>
</evidence>
<sequence>MEDSQDLNEQSVKKTCTESDVSQSQNSRSMEMQDLASPHTLVGGGDTPGSSKLEKSNLSSTSVTTNGTGVSLLAVKTEPLNSSETTATTGDGALDTFTGSVITSSGYSPRSAHQYSPQLYPSKPYPHILSTPAAQTMSAYAGQTQYSGMQQPAVYTAYSQTGQPYSLPTYDLGVMLPAIKTESGLSQTQSPLQSGCLSYSPGFSTPQPGQTPYSYQMPGSSFAPSSTIYANNSVSNSTNFSGSQQDYPSYTAFGQNQYAQYYSASTYGAYMTSNNTADGTPSSTSTYQLQESLPGLTNQPGEFDTMQSPSTPIKDLDERTCRSSGSKSRGRGRKNNPSPPPDSDLERVFVWDLDETIIVFHSLLTGSYAQKYGKDPPMAVTLGLRMEEMIFNLADTHLFFNDLEECDQVHIDDVSSDDNGQDLSTYSFATDGFHAAASSANLCLPTGVRGGVDWMRKLAFRYRRVKELYNTYKNNVGGLLGPAKRDAWLQLRAEIEGLTDSWLTNALKSLSIISTRSNCINVLVTTTQLIPALAKVLLYSLGGAFPIENIYSATKIGKESCFERIMQRFGRKVVYVVIGDGVEEEQAAKKHNMPFWRISSHSDLLALHQALELEYL</sequence>
<name>A0A0S2Z3V9_HUMAN</name>
<evidence type="ECO:0000256" key="2">
    <source>
        <dbReference type="ARBA" id="ARBA00010501"/>
    </source>
</evidence>
<feature type="region of interest" description="Disordered" evidence="18">
    <location>
        <begin position="277"/>
        <end position="345"/>
    </location>
</feature>
<keyword evidence="13" id="KW-0539">Nucleus</keyword>
<feature type="binding site" evidence="16">
    <location>
        <position position="352"/>
    </location>
    <ligand>
        <name>Mg(2+)</name>
        <dbReference type="ChEBI" id="CHEBI:18420"/>
    </ligand>
</feature>
<dbReference type="GeneID" id="2070"/>
<dbReference type="VEuPathDB" id="HostDB:ENSG00000112319"/>
<comment type="similarity">
    <text evidence="2 17">Belongs to the HAD-like hydrolase superfamily. EYA family.</text>
</comment>
<evidence type="ECO:0000256" key="3">
    <source>
        <dbReference type="ARBA" id="ARBA00022473"/>
    </source>
</evidence>
<evidence type="ECO:0000256" key="11">
    <source>
        <dbReference type="ARBA" id="ARBA00023163"/>
    </source>
</evidence>
<keyword evidence="4 16" id="KW-0479">Metal-binding</keyword>
<keyword evidence="6 17" id="KW-0378">Hydrolase</keyword>
<dbReference type="InterPro" id="IPR038102">
    <property type="entry name" value="EYA_dom_sf"/>
</dbReference>
<evidence type="ECO:0000256" key="5">
    <source>
        <dbReference type="ARBA" id="ARBA00022763"/>
    </source>
</evidence>
<evidence type="ECO:0000313" key="19">
    <source>
        <dbReference type="EMBL" id="ALQ33502.1"/>
    </source>
</evidence>
<dbReference type="InterPro" id="IPR028472">
    <property type="entry name" value="EYA"/>
</dbReference>
<dbReference type="PANTHER" id="PTHR10190:SF17">
    <property type="entry name" value="EYES ABSENT HOMOLOG 4"/>
    <property type="match status" value="1"/>
</dbReference>
<dbReference type="EC" id="3.1.3.48" evidence="17"/>
<keyword evidence="11" id="KW-0804">Transcription</keyword>
<proteinExistence type="evidence at transcript level"/>
<keyword evidence="5" id="KW-0227">DNA damage</keyword>
<dbReference type="CTD" id="2070"/>
<dbReference type="Gene3D" id="3.40.50.12350">
    <property type="match status" value="1"/>
</dbReference>
<evidence type="ECO:0000256" key="15">
    <source>
        <dbReference type="PIRSR" id="PIRSR628472-1"/>
    </source>
</evidence>
<dbReference type="NCBIfam" id="TIGR01658">
    <property type="entry name" value="EYA-cons_domain"/>
    <property type="match status" value="1"/>
</dbReference>